<name>B0VII3_CLOAI</name>
<dbReference type="AlphaFoldDB" id="B0VII3"/>
<dbReference type="SUPFAM" id="SSF56935">
    <property type="entry name" value="Porins"/>
    <property type="match status" value="1"/>
</dbReference>
<dbReference type="HOGENOM" id="CLU_677391_0_0_0"/>
<dbReference type="eggNOG" id="COG2067">
    <property type="taxonomic scope" value="Bacteria"/>
</dbReference>
<protein>
    <submittedName>
        <fullName evidence="1">Uncharacterized protein</fullName>
    </submittedName>
</protein>
<keyword evidence="2" id="KW-1185">Reference proteome</keyword>
<evidence type="ECO:0000313" key="1">
    <source>
        <dbReference type="EMBL" id="CAO81124.1"/>
    </source>
</evidence>
<accession>B0VII3</accession>
<dbReference type="STRING" id="459349.CLOAM1264"/>
<evidence type="ECO:0000313" key="2">
    <source>
        <dbReference type="Proteomes" id="UP000002019"/>
    </source>
</evidence>
<sequence>MKGYIMKKIVIVICGIVLGISLWAGNSIFSFYGFPVRNYGRDIYSFGMGDTGASDVFRLNTGYANPAMHNRNNYTLFSTGMILGYTKYQSRFEGEKHSYRDDSLDFPYFNISIPINKHRLGIQFNSLSSGLVTNQRTLPDGSTETQTTDKYLYKADLIYSYSFKDVNLGMSVNYYFGHNKLYFSQTGNYSNFDTYESLLMDFKNPSVTFGAIKIFDKYSIGAHYNAPVTMKGELIRSCIHNTEPAVDYEYKLPELYCVSTTVKPLEQFKITADISYEPWESISHNYRDCYKAGIGFAYEPDTETHKHIFLKLPMRLGGSMRQLPFYDKNGNDIDEYAISCGLTLPLKNEVDRIDLGFQYLQRGALSTNNLSDTSMMLMIGFTGFDIISKGIDRTAPRDIPEKEEAE</sequence>
<reference evidence="1 2" key="1">
    <citation type="journal article" date="2008" name="J. Bacteriol.">
        <title>'Candidatus Cloacamonas acidaminovorans': genome sequence reconstruction provides a first glimpse of a new bacterial division.</title>
        <authorList>
            <person name="Pelletier E."/>
            <person name="Kreimeyer A."/>
            <person name="Bocs S."/>
            <person name="Rouy Z."/>
            <person name="Gyapay G."/>
            <person name="Chouari R."/>
            <person name="Riviere D."/>
            <person name="Ganesan A."/>
            <person name="Daegelen P."/>
            <person name="Sghir A."/>
            <person name="Cohen G.N."/>
            <person name="Medigue C."/>
            <person name="Weissenbach J."/>
            <person name="Le Paslier D."/>
        </authorList>
    </citation>
    <scope>NUCLEOTIDE SEQUENCE [LARGE SCALE GENOMIC DNA]</scope>
    <source>
        <strain evidence="2">Evry</strain>
    </source>
</reference>
<dbReference type="EMBL" id="CU466930">
    <property type="protein sequence ID" value="CAO81124.1"/>
    <property type="molecule type" value="Genomic_DNA"/>
</dbReference>
<dbReference type="KEGG" id="caci:CLOAM1264"/>
<gene>
    <name evidence="1" type="ordered locus">CLOAM1264</name>
</gene>
<proteinExistence type="predicted"/>
<organism evidence="1 2">
    <name type="scientific">Cloacimonas acidaminovorans (strain Evry)</name>
    <dbReference type="NCBI Taxonomy" id="459349"/>
    <lineage>
        <taxon>Bacteria</taxon>
        <taxon>Pseudomonadati</taxon>
        <taxon>Candidatus Cloacimonadota</taxon>
        <taxon>Candidatus Cloacimonadia</taxon>
        <taxon>Candidatus Cloacimonadales</taxon>
        <taxon>Candidatus Cloacimonadaceae</taxon>
        <taxon>Candidatus Cloacimonas</taxon>
    </lineage>
</organism>
<dbReference type="Gene3D" id="2.40.160.60">
    <property type="entry name" value="Outer membrane protein transport protein (OMPP1/FadL/TodX)"/>
    <property type="match status" value="1"/>
</dbReference>
<dbReference type="Proteomes" id="UP000002019">
    <property type="component" value="Chromosome"/>
</dbReference>